<dbReference type="GO" id="GO:0022857">
    <property type="term" value="F:transmembrane transporter activity"/>
    <property type="evidence" value="ECO:0007669"/>
    <property type="project" value="InterPro"/>
</dbReference>
<comment type="similarity">
    <text evidence="7">Belongs to the drug/metabolite transporter (DMT) superfamily. Small multidrug resistance (SMR) (TC 2.A.7.1) family.</text>
</comment>
<dbReference type="Gene3D" id="1.10.3730.20">
    <property type="match status" value="1"/>
</dbReference>
<evidence type="ECO:0000313" key="10">
    <source>
        <dbReference type="Proteomes" id="UP000011919"/>
    </source>
</evidence>
<comment type="subcellular location">
    <subcellularLocation>
        <location evidence="1 7">Cell membrane</location>
        <topology evidence="1 7">Multi-pass membrane protein</topology>
    </subcellularLocation>
</comment>
<dbReference type="InterPro" id="IPR045324">
    <property type="entry name" value="Small_multidrug_res"/>
</dbReference>
<dbReference type="EMBL" id="AOFT01000013">
    <property type="protein sequence ID" value="EMR05587.1"/>
    <property type="molecule type" value="Genomic_DNA"/>
</dbReference>
<dbReference type="InterPro" id="IPR037185">
    <property type="entry name" value="EmrE-like"/>
</dbReference>
<dbReference type="AlphaFoldDB" id="M7NE90"/>
<reference evidence="9 10" key="1">
    <citation type="journal article" date="2013" name="Genome Announc.">
        <title>Draft Genome Sequence of Bhargavaea cecembensis Strain DSE10T, Isolated from a Deep-Sea Sediment Sample Collected at a Depth of 5,904 m from the Chagos-Laccadive Ridge System in the Indian Ocean.</title>
        <authorList>
            <person name="Shivaji S."/>
            <person name="Ara S."/>
            <person name="Begum Z."/>
            <person name="Ruth M."/>
            <person name="Singh A."/>
            <person name="Kumar Pinnaka A."/>
        </authorList>
    </citation>
    <scope>NUCLEOTIDE SEQUENCE [LARGE SCALE GENOMIC DNA]</scope>
    <source>
        <strain evidence="9 10">DSE10</strain>
    </source>
</reference>
<evidence type="ECO:0000256" key="6">
    <source>
        <dbReference type="ARBA" id="ARBA00023136"/>
    </source>
</evidence>
<dbReference type="PANTHER" id="PTHR30561:SF1">
    <property type="entry name" value="MULTIDRUG TRANSPORTER EMRE"/>
    <property type="match status" value="1"/>
</dbReference>
<evidence type="ECO:0000256" key="3">
    <source>
        <dbReference type="ARBA" id="ARBA00022475"/>
    </source>
</evidence>
<protein>
    <submittedName>
        <fullName evidence="9">Multidrug resistance protein EbrB</fullName>
    </submittedName>
</protein>
<keyword evidence="10" id="KW-1185">Reference proteome</keyword>
<dbReference type="GO" id="GO:0005886">
    <property type="term" value="C:plasma membrane"/>
    <property type="evidence" value="ECO:0007669"/>
    <property type="project" value="UniProtKB-SubCell"/>
</dbReference>
<proteinExistence type="inferred from homology"/>
<dbReference type="InterPro" id="IPR000390">
    <property type="entry name" value="Small_drug/metabolite_transptr"/>
</dbReference>
<comment type="caution">
    <text evidence="9">The sequence shown here is derived from an EMBL/GenBank/DDBJ whole genome shotgun (WGS) entry which is preliminary data.</text>
</comment>
<evidence type="ECO:0000256" key="2">
    <source>
        <dbReference type="ARBA" id="ARBA00022448"/>
    </source>
</evidence>
<evidence type="ECO:0000256" key="8">
    <source>
        <dbReference type="SAM" id="Phobius"/>
    </source>
</evidence>
<evidence type="ECO:0000256" key="4">
    <source>
        <dbReference type="ARBA" id="ARBA00022692"/>
    </source>
</evidence>
<keyword evidence="6 8" id="KW-0472">Membrane</keyword>
<keyword evidence="3" id="KW-1003">Cell membrane</keyword>
<dbReference type="RefSeq" id="WP_008300250.1">
    <property type="nucleotide sequence ID" value="NZ_AOFT01000013.1"/>
</dbReference>
<dbReference type="FunFam" id="1.10.3730.20:FF:000001">
    <property type="entry name" value="Quaternary ammonium compound resistance transporter SugE"/>
    <property type="match status" value="1"/>
</dbReference>
<evidence type="ECO:0000313" key="9">
    <source>
        <dbReference type="EMBL" id="EMR05587.1"/>
    </source>
</evidence>
<keyword evidence="2" id="KW-0813">Transport</keyword>
<dbReference type="Pfam" id="PF00893">
    <property type="entry name" value="Multi_Drug_Res"/>
    <property type="match status" value="1"/>
</dbReference>
<accession>M7NE90</accession>
<evidence type="ECO:0000256" key="1">
    <source>
        <dbReference type="ARBA" id="ARBA00004651"/>
    </source>
</evidence>
<sequence>MRGYVYLAVSIITEVFGTAMLKLSEGFTVPLPTLGVATAYGLSFYCLSLCLRTVPLSLAYAIWSGIGTALTALLGALVWGELFGPLKIAGLLLIIGGVVLLNSNGKKTAEEPAG</sequence>
<name>M7NE90_9BACL</name>
<dbReference type="PANTHER" id="PTHR30561">
    <property type="entry name" value="SMR FAMILY PROTON-DEPENDENT DRUG EFFLUX TRANSPORTER SUGE"/>
    <property type="match status" value="1"/>
</dbReference>
<keyword evidence="5 8" id="KW-1133">Transmembrane helix</keyword>
<keyword evidence="4 7" id="KW-0812">Transmembrane</keyword>
<dbReference type="SUPFAM" id="SSF103481">
    <property type="entry name" value="Multidrug resistance efflux transporter EmrE"/>
    <property type="match status" value="1"/>
</dbReference>
<dbReference type="Proteomes" id="UP000011919">
    <property type="component" value="Unassembled WGS sequence"/>
</dbReference>
<evidence type="ECO:0000256" key="7">
    <source>
        <dbReference type="RuleBase" id="RU003942"/>
    </source>
</evidence>
<dbReference type="eggNOG" id="COG2076">
    <property type="taxonomic scope" value="Bacteria"/>
</dbReference>
<organism evidence="9 10">
    <name type="scientific">Bhargavaea cecembensis DSE10</name>
    <dbReference type="NCBI Taxonomy" id="1235279"/>
    <lineage>
        <taxon>Bacteria</taxon>
        <taxon>Bacillati</taxon>
        <taxon>Bacillota</taxon>
        <taxon>Bacilli</taxon>
        <taxon>Bacillales</taxon>
        <taxon>Caryophanaceae</taxon>
        <taxon>Bhargavaea</taxon>
    </lineage>
</organism>
<feature type="transmembrane region" description="Helical" evidence="8">
    <location>
        <begin position="29"/>
        <end position="51"/>
    </location>
</feature>
<evidence type="ECO:0000256" key="5">
    <source>
        <dbReference type="ARBA" id="ARBA00022989"/>
    </source>
</evidence>
<dbReference type="PATRIC" id="fig|1235279.3.peg.2402"/>
<feature type="transmembrane region" description="Helical" evidence="8">
    <location>
        <begin position="85"/>
        <end position="102"/>
    </location>
</feature>
<gene>
    <name evidence="9" type="primary">ebrB</name>
    <name evidence="9" type="ORF">C772_02407</name>
</gene>
<dbReference type="STRING" id="1235279.C772_02407"/>
<dbReference type="OrthoDB" id="21828at2"/>
<feature type="transmembrane region" description="Helical" evidence="8">
    <location>
        <begin position="58"/>
        <end position="79"/>
    </location>
</feature>